<evidence type="ECO:0000256" key="1">
    <source>
        <dbReference type="RuleBase" id="RU361133"/>
    </source>
</evidence>
<dbReference type="InterPro" id="IPR035892">
    <property type="entry name" value="C2_domain_sf"/>
</dbReference>
<keyword evidence="1" id="KW-0443">Lipid metabolism</keyword>
<dbReference type="Pfam" id="PF00388">
    <property type="entry name" value="PI-PLC-X"/>
    <property type="match status" value="1"/>
</dbReference>
<dbReference type="PANTHER" id="PTHR10336:SF169">
    <property type="entry name" value="PHOSPHOINOSITIDE PHOSPHOLIPASE C"/>
    <property type="match status" value="1"/>
</dbReference>
<evidence type="ECO:0000313" key="4">
    <source>
        <dbReference type="EMBL" id="KIY43229.1"/>
    </source>
</evidence>
<dbReference type="OrthoDB" id="269822at2759"/>
<dbReference type="EC" id="3.1.4.11" evidence="1"/>
<dbReference type="SUPFAM" id="SSF49562">
    <property type="entry name" value="C2 domain (Calcium/lipid-binding domain, CaLB)"/>
    <property type="match status" value="1"/>
</dbReference>
<reference evidence="4 5" key="1">
    <citation type="journal article" date="2015" name="Fungal Genet. Biol.">
        <title>Evolution of novel wood decay mechanisms in Agaricales revealed by the genome sequences of Fistulina hepatica and Cylindrobasidium torrendii.</title>
        <authorList>
            <person name="Floudas D."/>
            <person name="Held B.W."/>
            <person name="Riley R."/>
            <person name="Nagy L.G."/>
            <person name="Koehler G."/>
            <person name="Ransdell A.S."/>
            <person name="Younus H."/>
            <person name="Chow J."/>
            <person name="Chiniquy J."/>
            <person name="Lipzen A."/>
            <person name="Tritt A."/>
            <person name="Sun H."/>
            <person name="Haridas S."/>
            <person name="LaButti K."/>
            <person name="Ohm R.A."/>
            <person name="Kues U."/>
            <person name="Blanchette R.A."/>
            <person name="Grigoriev I.V."/>
            <person name="Minto R.E."/>
            <person name="Hibbett D.S."/>
        </authorList>
    </citation>
    <scope>NUCLEOTIDE SEQUENCE [LARGE SCALE GENOMIC DNA]</scope>
    <source>
        <strain evidence="4 5">ATCC 64428</strain>
    </source>
</reference>
<dbReference type="PANTHER" id="PTHR10336">
    <property type="entry name" value="PHOSPHOINOSITIDE-SPECIFIC PHOSPHOLIPASE C FAMILY PROTEIN"/>
    <property type="match status" value="1"/>
</dbReference>
<dbReference type="PROSITE" id="PS50007">
    <property type="entry name" value="PIPLC_X_DOMAIN"/>
    <property type="match status" value="1"/>
</dbReference>
<dbReference type="EMBL" id="KN882115">
    <property type="protein sequence ID" value="KIY43229.1"/>
    <property type="molecule type" value="Genomic_DNA"/>
</dbReference>
<dbReference type="SMART" id="SM00148">
    <property type="entry name" value="PLCXc"/>
    <property type="match status" value="1"/>
</dbReference>
<dbReference type="AlphaFoldDB" id="A0A0D7A1D5"/>
<dbReference type="Gene3D" id="3.20.20.190">
    <property type="entry name" value="Phosphatidylinositol (PI) phosphodiesterase"/>
    <property type="match status" value="1"/>
</dbReference>
<evidence type="ECO:0000259" key="3">
    <source>
        <dbReference type="PROSITE" id="PS50008"/>
    </source>
</evidence>
<dbReference type="SMART" id="SM00149">
    <property type="entry name" value="PLCYc"/>
    <property type="match status" value="1"/>
</dbReference>
<dbReference type="SUPFAM" id="SSF51695">
    <property type="entry name" value="PLC-like phosphodiesterases"/>
    <property type="match status" value="1"/>
</dbReference>
<accession>A0A0D7A1D5</accession>
<evidence type="ECO:0000313" key="5">
    <source>
        <dbReference type="Proteomes" id="UP000054144"/>
    </source>
</evidence>
<evidence type="ECO:0000256" key="2">
    <source>
        <dbReference type="SAM" id="MobiDB-lite"/>
    </source>
</evidence>
<keyword evidence="1" id="KW-0442">Lipid degradation</keyword>
<gene>
    <name evidence="4" type="ORF">FISHEDRAFT_68180</name>
</gene>
<sequence>MDEQAILEKWEAGYHTHHNLNPPSLEDYPVRLSEAIQQFLDEQGENVNDMLRQPVVAQPVHALVDSHPLTDYFISSSHNTYLTSRQLVGVADAACYTRVLTRHAGCVEIDAWWSSSKGLIVNHGYTLSKGVPFKSVCEAINNAVSPERWPVLVSLECHVSVAHQQEMIDVMKKTWGEKLVQGPLDTADSTRPSVRDLRGRIVLMVEYYPPPVEGLTKEEPNSSSSSSLSSSEREDEEEAAELRRNKHARISAQLAELGFYARSMKPRKDWLHQDLSEPPNILINVSESGIRSLIPHQLVGLVDNARRHLRRIFPRGTRIESTNLDPLSFWRTGSQVAALNWQHYDEGMQLNEAMFVGSGGWVLKPSYMRHAVSSQQSEAPRTMRLSMEVAGVSALVAPHDKKGKTFHTYVYAELVETEKHKTARRSKAVKAVDESGQGADVMWQETMEWEPHEADELLFLRVRIYEQEFGKDDVLAVFCARVDHLQLGAWRLVRLMSKDGKNLGTTLLVRFSSELM</sequence>
<dbReference type="PRINTS" id="PR00390">
    <property type="entry name" value="PHPHLIPASEC"/>
</dbReference>
<dbReference type="GO" id="GO:0051209">
    <property type="term" value="P:release of sequestered calcium ion into cytosol"/>
    <property type="evidence" value="ECO:0007669"/>
    <property type="project" value="TreeGrafter"/>
</dbReference>
<keyword evidence="1" id="KW-0378">Hydrolase</keyword>
<dbReference type="Pfam" id="PF00387">
    <property type="entry name" value="PI-PLC-Y"/>
    <property type="match status" value="1"/>
</dbReference>
<feature type="region of interest" description="Disordered" evidence="2">
    <location>
        <begin position="212"/>
        <end position="245"/>
    </location>
</feature>
<dbReference type="GO" id="GO:0016042">
    <property type="term" value="P:lipid catabolic process"/>
    <property type="evidence" value="ECO:0007669"/>
    <property type="project" value="UniProtKB-KW"/>
</dbReference>
<comment type="catalytic activity">
    <reaction evidence="1">
        <text>a 1,2-diacyl-sn-glycero-3-phospho-(1D-myo-inositol-4,5-bisphosphate) + H2O = 1D-myo-inositol 1,4,5-trisphosphate + a 1,2-diacyl-sn-glycerol + H(+)</text>
        <dbReference type="Rhea" id="RHEA:33179"/>
        <dbReference type="ChEBI" id="CHEBI:15377"/>
        <dbReference type="ChEBI" id="CHEBI:15378"/>
        <dbReference type="ChEBI" id="CHEBI:17815"/>
        <dbReference type="ChEBI" id="CHEBI:58456"/>
        <dbReference type="ChEBI" id="CHEBI:203600"/>
        <dbReference type="EC" id="3.1.4.11"/>
    </reaction>
</comment>
<protein>
    <recommendedName>
        <fullName evidence="1">Phosphoinositide phospholipase C</fullName>
        <ecNumber evidence="1">3.1.4.11</ecNumber>
    </recommendedName>
</protein>
<dbReference type="InterPro" id="IPR001192">
    <property type="entry name" value="PI-PLC_fam"/>
</dbReference>
<dbReference type="Gene3D" id="2.60.40.150">
    <property type="entry name" value="C2 domain"/>
    <property type="match status" value="1"/>
</dbReference>
<feature type="compositionally biased region" description="Low complexity" evidence="2">
    <location>
        <begin position="221"/>
        <end position="230"/>
    </location>
</feature>
<dbReference type="InterPro" id="IPR017946">
    <property type="entry name" value="PLC-like_Pdiesterase_TIM-brl"/>
</dbReference>
<keyword evidence="5" id="KW-1185">Reference proteome</keyword>
<dbReference type="PROSITE" id="PS50008">
    <property type="entry name" value="PIPLC_Y_DOMAIN"/>
    <property type="match status" value="1"/>
</dbReference>
<dbReference type="GO" id="GO:0048015">
    <property type="term" value="P:phosphatidylinositol-mediated signaling"/>
    <property type="evidence" value="ECO:0007669"/>
    <property type="project" value="TreeGrafter"/>
</dbReference>
<dbReference type="InterPro" id="IPR001711">
    <property type="entry name" value="PLipase_C_Pinositol-sp_Y"/>
</dbReference>
<name>A0A0D7A1D5_9AGAR</name>
<organism evidence="4 5">
    <name type="scientific">Fistulina hepatica ATCC 64428</name>
    <dbReference type="NCBI Taxonomy" id="1128425"/>
    <lineage>
        <taxon>Eukaryota</taxon>
        <taxon>Fungi</taxon>
        <taxon>Dikarya</taxon>
        <taxon>Basidiomycota</taxon>
        <taxon>Agaricomycotina</taxon>
        <taxon>Agaricomycetes</taxon>
        <taxon>Agaricomycetidae</taxon>
        <taxon>Agaricales</taxon>
        <taxon>Fistulinaceae</taxon>
        <taxon>Fistulina</taxon>
    </lineage>
</organism>
<feature type="domain" description="PI-PLC Y-box" evidence="3">
    <location>
        <begin position="254"/>
        <end position="369"/>
    </location>
</feature>
<proteinExistence type="predicted"/>
<dbReference type="Proteomes" id="UP000054144">
    <property type="component" value="Unassembled WGS sequence"/>
</dbReference>
<dbReference type="InterPro" id="IPR000909">
    <property type="entry name" value="PLipase_C_PInositol-sp_X_dom"/>
</dbReference>
<dbReference type="GO" id="GO:0004435">
    <property type="term" value="F:phosphatidylinositol-4,5-bisphosphate phospholipase C activity"/>
    <property type="evidence" value="ECO:0007669"/>
    <property type="project" value="UniProtKB-EC"/>
</dbReference>